<sequence>MYRSGSFYSTISNSFQSPICFGKYYLSTFQNMNAYLRFPEGLRCSPPAGNSLSLLDTNRKVHISTCSNLMLLQGDHSTEAKNNAKPEIKTFSRVPDSLAKLQTKWTPEMDKKLLEAAKKKGSKIWKMVAAETFPEFNTKQVYQRYLTISHDWAKGKWSEKELSLLKQVATIYSPDWVAISNHVVTRSPLQCLNKWGSLIDPEVGRTPWTDVESDKLLRLVLKSPGLIVKDKSPCYADVDWTIISRYFLNKTRALCRSHFFNNLCDKALDKLHLPPYDKGPWTPQQSAKLISLVQEHSTNWTLISFKLRTRSPSQCMFHWNALKKKKIQIMNGVPKSVTKSIKWTPAEDEALLRMYRLLGKQWTLIINSEPTLASRDRKKAQIRFITLIRKIQKPWFTLLPRST</sequence>
<gene>
    <name evidence="1" type="ORF">DSO57_1015577</name>
</gene>
<keyword evidence="2" id="KW-1185">Reference proteome</keyword>
<dbReference type="EMBL" id="QTSX02002191">
    <property type="protein sequence ID" value="KAJ9077564.1"/>
    <property type="molecule type" value="Genomic_DNA"/>
</dbReference>
<evidence type="ECO:0000313" key="1">
    <source>
        <dbReference type="EMBL" id="KAJ9077564.1"/>
    </source>
</evidence>
<accession>A0ACC2TSK0</accession>
<name>A0ACC2TSK0_9FUNG</name>
<proteinExistence type="predicted"/>
<evidence type="ECO:0000313" key="2">
    <source>
        <dbReference type="Proteomes" id="UP001165960"/>
    </source>
</evidence>
<organism evidence="1 2">
    <name type="scientific">Entomophthora muscae</name>
    <dbReference type="NCBI Taxonomy" id="34485"/>
    <lineage>
        <taxon>Eukaryota</taxon>
        <taxon>Fungi</taxon>
        <taxon>Fungi incertae sedis</taxon>
        <taxon>Zoopagomycota</taxon>
        <taxon>Entomophthoromycotina</taxon>
        <taxon>Entomophthoromycetes</taxon>
        <taxon>Entomophthorales</taxon>
        <taxon>Entomophthoraceae</taxon>
        <taxon>Entomophthora</taxon>
    </lineage>
</organism>
<dbReference type="Proteomes" id="UP001165960">
    <property type="component" value="Unassembled WGS sequence"/>
</dbReference>
<reference evidence="1" key="1">
    <citation type="submission" date="2022-04" db="EMBL/GenBank/DDBJ databases">
        <title>Genome of the entomopathogenic fungus Entomophthora muscae.</title>
        <authorList>
            <person name="Elya C."/>
            <person name="Lovett B.R."/>
            <person name="Lee E."/>
            <person name="Macias A.M."/>
            <person name="Hajek A.E."/>
            <person name="De Bivort B.L."/>
            <person name="Kasson M.T."/>
            <person name="De Fine Licht H.H."/>
            <person name="Stajich J.E."/>
        </authorList>
    </citation>
    <scope>NUCLEOTIDE SEQUENCE</scope>
    <source>
        <strain evidence="1">Berkeley</strain>
    </source>
</reference>
<comment type="caution">
    <text evidence="1">The sequence shown here is derived from an EMBL/GenBank/DDBJ whole genome shotgun (WGS) entry which is preliminary data.</text>
</comment>
<protein>
    <submittedName>
        <fullName evidence="1">Uncharacterized protein</fullName>
    </submittedName>
</protein>